<sequence length="621" mass="66139">MENRVIGRGIAILAAGMSIFHLYTGIFGSLEAFLQRSIHLTLALPLAFLLYPLRKGRQERTWLDYGLALLAFAPGIYIYLQQERLVTRWIFVDTVAAPDMIMGGLLIVLLLEAARRIIGLTMTVLCGVFLLYAYLGKYIPGKMGHSGYDPSRIVEYLYMTTDGIFGTPLGASATYVVLFVIFGAFLAASGSGAWFMNLAVMLAGRARGGPAKIGVISSALFGTISGAAVANVYSTGTFTIPLMKRIGYHPRFAAAVEAVASTGGQLMPPVMGSAAFIMADMLGVAYVDVMKAALIPAVLYFLAVYIIIDLEAVKRGLTGMQREEIPRRREVLGRSFLILPLLAILATMMMGFSASFSAMSGIGTAFVVSFLNKETRFGPRTLFHALVQGAKGSIMVAVATASAGIIIGVSTQTGIGFKFTSFVTGMSAGNIWLAAVLVMLACIILGMGLPTVAAFIMVAALTTPALIQMGIEPMQASMFVFYFCAISSITPPVALSAYAGASISGSDPFKTGFTALRLGLIAFIIPFMFLNNGELIMEGQAIAVILSFLTACIGTYALGCALQGWMITQCNWPVRILLFAAAIMTIHPHSVTDLVGILLLAGIYGVKRKHAMKSPGLQPGN</sequence>
<feature type="transmembrane region" description="Helical" evidence="1">
    <location>
        <begin position="542"/>
        <end position="565"/>
    </location>
</feature>
<reference evidence="3" key="1">
    <citation type="submission" date="2020-09" db="EMBL/GenBank/DDBJ databases">
        <title>A novel bacterium of genus Paenibacillus, isolated from South China Sea.</title>
        <authorList>
            <person name="Huang H."/>
            <person name="Mo K."/>
            <person name="Hu Y."/>
        </authorList>
    </citation>
    <scope>NUCLEOTIDE SEQUENCE</scope>
    <source>
        <strain evidence="3">IB182496</strain>
    </source>
</reference>
<evidence type="ECO:0000313" key="3">
    <source>
        <dbReference type="EMBL" id="MBD2843811.1"/>
    </source>
</evidence>
<organism evidence="3 4">
    <name type="scientific">Paenibacillus sabuli</name>
    <dbReference type="NCBI Taxonomy" id="2772509"/>
    <lineage>
        <taxon>Bacteria</taxon>
        <taxon>Bacillati</taxon>
        <taxon>Bacillota</taxon>
        <taxon>Bacilli</taxon>
        <taxon>Bacillales</taxon>
        <taxon>Paenibacillaceae</taxon>
        <taxon>Paenibacillus</taxon>
    </lineage>
</organism>
<keyword evidence="1" id="KW-0472">Membrane</keyword>
<feature type="transmembrane region" description="Helical" evidence="1">
    <location>
        <begin position="431"/>
        <end position="458"/>
    </location>
</feature>
<feature type="transmembrane region" description="Helical" evidence="1">
    <location>
        <begin position="354"/>
        <end position="371"/>
    </location>
</feature>
<feature type="transmembrane region" description="Helical" evidence="1">
    <location>
        <begin position="175"/>
        <end position="201"/>
    </location>
</feature>
<feature type="transmembrane region" description="Helical" evidence="1">
    <location>
        <begin position="577"/>
        <end position="604"/>
    </location>
</feature>
<keyword evidence="1" id="KW-0812">Transmembrane</keyword>
<feature type="transmembrane region" description="Helical" evidence="1">
    <location>
        <begin position="511"/>
        <end position="530"/>
    </location>
</feature>
<dbReference type="NCBIfam" id="TIGR02123">
    <property type="entry name" value="TRAP_fused"/>
    <property type="match status" value="1"/>
</dbReference>
<comment type="caution">
    <text evidence="3">The sequence shown here is derived from an EMBL/GenBank/DDBJ whole genome shotgun (WGS) entry which is preliminary data.</text>
</comment>
<keyword evidence="4" id="KW-1185">Reference proteome</keyword>
<dbReference type="Pfam" id="PF06808">
    <property type="entry name" value="DctM"/>
    <property type="match status" value="1"/>
</dbReference>
<accession>A0A927GQ17</accession>
<evidence type="ECO:0000313" key="4">
    <source>
        <dbReference type="Proteomes" id="UP000621560"/>
    </source>
</evidence>
<dbReference type="InterPro" id="IPR011853">
    <property type="entry name" value="TRAP_DctM-Dct_fused"/>
</dbReference>
<dbReference type="Proteomes" id="UP000621560">
    <property type="component" value="Unassembled WGS sequence"/>
</dbReference>
<dbReference type="PANTHER" id="PTHR43849">
    <property type="entry name" value="BLL3936 PROTEIN"/>
    <property type="match status" value="1"/>
</dbReference>
<feature type="domain" description="TRAP C4-dicarboxylate transport system permease DctM subunit" evidence="2">
    <location>
        <begin position="106"/>
        <end position="536"/>
    </location>
</feature>
<feature type="transmembrane region" description="Helical" evidence="1">
    <location>
        <begin position="479"/>
        <end position="499"/>
    </location>
</feature>
<feature type="transmembrane region" description="Helical" evidence="1">
    <location>
        <begin position="5"/>
        <end position="26"/>
    </location>
</feature>
<dbReference type="EMBL" id="JACXIZ010000004">
    <property type="protein sequence ID" value="MBD2843811.1"/>
    <property type="molecule type" value="Genomic_DNA"/>
</dbReference>
<name>A0A927GQ17_9BACL</name>
<feature type="transmembrane region" description="Helical" evidence="1">
    <location>
        <begin position="117"/>
        <end position="135"/>
    </location>
</feature>
<dbReference type="PANTHER" id="PTHR43849:SF2">
    <property type="entry name" value="BLL3936 PROTEIN"/>
    <property type="match status" value="1"/>
</dbReference>
<evidence type="ECO:0000259" key="2">
    <source>
        <dbReference type="Pfam" id="PF06808"/>
    </source>
</evidence>
<keyword evidence="1" id="KW-1133">Transmembrane helix</keyword>
<feature type="transmembrane region" description="Helical" evidence="1">
    <location>
        <begin position="62"/>
        <end position="80"/>
    </location>
</feature>
<dbReference type="InterPro" id="IPR010656">
    <property type="entry name" value="DctM"/>
</dbReference>
<dbReference type="AlphaFoldDB" id="A0A927GQ17"/>
<feature type="transmembrane region" description="Helical" evidence="1">
    <location>
        <begin position="331"/>
        <end position="348"/>
    </location>
</feature>
<feature type="transmembrane region" description="Helical" evidence="1">
    <location>
        <begin position="86"/>
        <end position="110"/>
    </location>
</feature>
<feature type="transmembrane region" description="Helical" evidence="1">
    <location>
        <begin position="32"/>
        <end position="50"/>
    </location>
</feature>
<gene>
    <name evidence="3" type="ORF">IDH44_01290</name>
</gene>
<evidence type="ECO:0000256" key="1">
    <source>
        <dbReference type="SAM" id="Phobius"/>
    </source>
</evidence>
<dbReference type="RefSeq" id="WP_190913943.1">
    <property type="nucleotide sequence ID" value="NZ_JACXIZ010000004.1"/>
</dbReference>
<proteinExistence type="predicted"/>
<feature type="transmembrane region" description="Helical" evidence="1">
    <location>
        <begin position="392"/>
        <end position="411"/>
    </location>
</feature>
<protein>
    <submittedName>
        <fullName evidence="3">TRAP transporter permease</fullName>
    </submittedName>
</protein>
<feature type="transmembrane region" description="Helical" evidence="1">
    <location>
        <begin position="289"/>
        <end position="310"/>
    </location>
</feature>
<feature type="transmembrane region" description="Helical" evidence="1">
    <location>
        <begin position="213"/>
        <end position="233"/>
    </location>
</feature>